<name>A0A8J8P6Y9_9EURY</name>
<keyword evidence="1" id="KW-0812">Transmembrane</keyword>
<reference evidence="2" key="1">
    <citation type="submission" date="2019-02" db="EMBL/GenBank/DDBJ databases">
        <title>Halonotius sp. a new haloarchaeum isolated from saline soil.</title>
        <authorList>
            <person name="Duran-Viseras A."/>
            <person name="Sanchez-Porro C."/>
            <person name="Ventosa A."/>
        </authorList>
    </citation>
    <scope>NUCLEOTIDE SEQUENCE</scope>
    <source>
        <strain evidence="2">F15B</strain>
    </source>
</reference>
<dbReference type="PANTHER" id="PTHR35340">
    <property type="entry name" value="PQQ ENZYME REPEAT PROTEIN-RELATED"/>
    <property type="match status" value="1"/>
</dbReference>
<feature type="transmembrane region" description="Helical" evidence="1">
    <location>
        <begin position="12"/>
        <end position="35"/>
    </location>
</feature>
<dbReference type="PANTHER" id="PTHR35340:SF5">
    <property type="entry name" value="ASST-DOMAIN-CONTAINING PROTEIN"/>
    <property type="match status" value="1"/>
</dbReference>
<dbReference type="AlphaFoldDB" id="A0A8J8P6Y9"/>
<protein>
    <recommendedName>
        <fullName evidence="4">Arylsulfotransferase (ASST)</fullName>
    </recommendedName>
</protein>
<dbReference type="SUPFAM" id="SSF101898">
    <property type="entry name" value="NHL repeat"/>
    <property type="match status" value="1"/>
</dbReference>
<dbReference type="Pfam" id="PF14269">
    <property type="entry name" value="Arylsulfotran_2"/>
    <property type="match status" value="1"/>
</dbReference>
<keyword evidence="1" id="KW-1133">Transmembrane helix</keyword>
<evidence type="ECO:0000313" key="2">
    <source>
        <dbReference type="EMBL" id="TQQ78447.1"/>
    </source>
</evidence>
<evidence type="ECO:0008006" key="4">
    <source>
        <dbReference type="Google" id="ProtNLM"/>
    </source>
</evidence>
<dbReference type="InterPro" id="IPR011042">
    <property type="entry name" value="6-blade_b-propeller_TolB-like"/>
</dbReference>
<keyword evidence="3" id="KW-1185">Reference proteome</keyword>
<dbReference type="InterPro" id="IPR039535">
    <property type="entry name" value="ASST-like"/>
</dbReference>
<accession>A0A8J8P6Y9</accession>
<proteinExistence type="predicted"/>
<dbReference type="InterPro" id="IPR053143">
    <property type="entry name" value="Arylsulfate_ST"/>
</dbReference>
<dbReference type="OrthoDB" id="306371at2157"/>
<evidence type="ECO:0000313" key="3">
    <source>
        <dbReference type="Proteomes" id="UP000705823"/>
    </source>
</evidence>
<sequence>MNSVPDLRRGSYLILFGVVLFVLTLVSSAMLAPAIGTASETDQTSRTLVGSQGGGPGWHEYGSVYLLNGTNTTWRESSADSYFDVTQTENGTVLAGFMDSGYTSCGPYESPCTRTGFRVIDPGQQPQVLSEYSFPVRTNKNSEVHDVEHLQTGEYLVTDMEYERIFTVKNGEVTWQWNASSFYDAPQDPTTTDWLHINDVDVISTGRYLVSVRNANQLLIIKRGEGVVDVINEDTTDSNDANCRKTSQLTDYDGDGDIRCGDPDVLNHQHNPQWLGDGAVLVADSENDRVVELHRTENGSWEPAWTLDRAGDIAFNWPRDADRLPNGNTLITDTLNRRLVEVNESGKVVWSVQTERIPYEADRLPVGESVGGPRYTSDGGGGGSADKDVPVLSLLLVGLRAVIPSTPFWFREPQLGLTIVSALLTVVGGIDYRRT</sequence>
<gene>
    <name evidence="2" type="ORF">EGH24_14645</name>
</gene>
<evidence type="ECO:0000256" key="1">
    <source>
        <dbReference type="SAM" id="Phobius"/>
    </source>
</evidence>
<dbReference type="RefSeq" id="WP_142980834.1">
    <property type="nucleotide sequence ID" value="NZ_RKLU01000016.1"/>
</dbReference>
<keyword evidence="1" id="KW-0472">Membrane</keyword>
<comment type="caution">
    <text evidence="2">The sequence shown here is derived from an EMBL/GenBank/DDBJ whole genome shotgun (WGS) entry which is preliminary data.</text>
</comment>
<organism evidence="2 3">
    <name type="scientific">Halonotius terrestris</name>
    <dbReference type="NCBI Taxonomy" id="2487750"/>
    <lineage>
        <taxon>Archaea</taxon>
        <taxon>Methanobacteriati</taxon>
        <taxon>Methanobacteriota</taxon>
        <taxon>Stenosarchaea group</taxon>
        <taxon>Halobacteria</taxon>
        <taxon>Halobacteriales</taxon>
        <taxon>Haloferacaceae</taxon>
        <taxon>Halonotius</taxon>
    </lineage>
</organism>
<dbReference type="EMBL" id="RKLU01000016">
    <property type="protein sequence ID" value="TQQ78447.1"/>
    <property type="molecule type" value="Genomic_DNA"/>
</dbReference>
<dbReference type="Gene3D" id="2.120.10.30">
    <property type="entry name" value="TolB, C-terminal domain"/>
    <property type="match status" value="1"/>
</dbReference>
<dbReference type="Proteomes" id="UP000705823">
    <property type="component" value="Unassembled WGS sequence"/>
</dbReference>